<dbReference type="PROSITE" id="PS51257">
    <property type="entry name" value="PROKAR_LIPOPROTEIN"/>
    <property type="match status" value="1"/>
</dbReference>
<keyword evidence="3" id="KW-1185">Reference proteome</keyword>
<protein>
    <submittedName>
        <fullName evidence="2">Uncharacterized protein</fullName>
    </submittedName>
</protein>
<dbReference type="EMBL" id="KV429036">
    <property type="protein sequence ID" value="KZT73650.1"/>
    <property type="molecule type" value="Genomic_DNA"/>
</dbReference>
<reference evidence="2 3" key="1">
    <citation type="journal article" date="2016" name="Mol. Biol. Evol.">
        <title>Comparative Genomics of Early-Diverging Mushroom-Forming Fungi Provides Insights into the Origins of Lignocellulose Decay Capabilities.</title>
        <authorList>
            <person name="Nagy L.G."/>
            <person name="Riley R."/>
            <person name="Tritt A."/>
            <person name="Adam C."/>
            <person name="Daum C."/>
            <person name="Floudas D."/>
            <person name="Sun H."/>
            <person name="Yadav J.S."/>
            <person name="Pangilinan J."/>
            <person name="Larsson K.H."/>
            <person name="Matsuura K."/>
            <person name="Barry K."/>
            <person name="Labutti K."/>
            <person name="Kuo R."/>
            <person name="Ohm R.A."/>
            <person name="Bhattacharya S.S."/>
            <person name="Shirouzu T."/>
            <person name="Yoshinaga Y."/>
            <person name="Martin F.M."/>
            <person name="Grigoriev I.V."/>
            <person name="Hibbett D.S."/>
        </authorList>
    </citation>
    <scope>NUCLEOTIDE SEQUENCE [LARGE SCALE GENOMIC DNA]</scope>
    <source>
        <strain evidence="2 3">L-15889</strain>
    </source>
</reference>
<dbReference type="Proteomes" id="UP000076727">
    <property type="component" value="Unassembled WGS sequence"/>
</dbReference>
<sequence length="126" mass="13904">MIAWGPRVTPVAQGPGISGCWHFDINQPQWCMVSNRCETLRKSHLCIIFASAARHKVMRQSHCRGQSDSETGDDERRETAGRPALAVAVRWPNYCMGAPVARPSRSPNPAAFMFAHCTQLACSLPP</sequence>
<feature type="region of interest" description="Disordered" evidence="1">
    <location>
        <begin position="60"/>
        <end position="82"/>
    </location>
</feature>
<gene>
    <name evidence="2" type="ORF">DAEQUDRAFT_422507</name>
</gene>
<evidence type="ECO:0000313" key="3">
    <source>
        <dbReference type="Proteomes" id="UP000076727"/>
    </source>
</evidence>
<accession>A0A165TM49</accession>
<organism evidence="2 3">
    <name type="scientific">Daedalea quercina L-15889</name>
    <dbReference type="NCBI Taxonomy" id="1314783"/>
    <lineage>
        <taxon>Eukaryota</taxon>
        <taxon>Fungi</taxon>
        <taxon>Dikarya</taxon>
        <taxon>Basidiomycota</taxon>
        <taxon>Agaricomycotina</taxon>
        <taxon>Agaricomycetes</taxon>
        <taxon>Polyporales</taxon>
        <taxon>Fomitopsis</taxon>
    </lineage>
</organism>
<name>A0A165TM49_9APHY</name>
<proteinExistence type="predicted"/>
<evidence type="ECO:0000313" key="2">
    <source>
        <dbReference type="EMBL" id="KZT73650.1"/>
    </source>
</evidence>
<evidence type="ECO:0000256" key="1">
    <source>
        <dbReference type="SAM" id="MobiDB-lite"/>
    </source>
</evidence>
<dbReference type="AlphaFoldDB" id="A0A165TM49"/>